<protein>
    <recommendedName>
        <fullName evidence="2">Mitochondrial fission process protein 1</fullName>
    </recommendedName>
    <alternativeName>
        <fullName evidence="3">Mitochondrial 18 kDa protein</fullName>
    </alternativeName>
</protein>
<dbReference type="Proteomes" id="UP000600918">
    <property type="component" value="Unassembled WGS sequence"/>
</dbReference>
<proteinExistence type="inferred from homology"/>
<dbReference type="Pfam" id="PF10558">
    <property type="entry name" value="MTP18"/>
    <property type="match status" value="1"/>
</dbReference>
<evidence type="ECO:0000256" key="1">
    <source>
        <dbReference type="ARBA" id="ARBA00009224"/>
    </source>
</evidence>
<dbReference type="AlphaFoldDB" id="A0A834MYI0"/>
<comment type="similarity">
    <text evidence="1">Belongs to the MTFP1 family.</text>
</comment>
<keyword evidence="5" id="KW-1185">Reference proteome</keyword>
<evidence type="ECO:0000313" key="5">
    <source>
        <dbReference type="Proteomes" id="UP000600918"/>
    </source>
</evidence>
<reference evidence="4" key="1">
    <citation type="journal article" date="2020" name="G3 (Bethesda)">
        <title>High-Quality Assemblies for Three Invasive Social Wasps from the &lt;i&gt;Vespula&lt;/i&gt; Genus.</title>
        <authorList>
            <person name="Harrop T.W.R."/>
            <person name="Guhlin J."/>
            <person name="McLaughlin G.M."/>
            <person name="Permina E."/>
            <person name="Stockwell P."/>
            <person name="Gilligan J."/>
            <person name="Le Lec M.F."/>
            <person name="Gruber M.A.M."/>
            <person name="Quinn O."/>
            <person name="Lovegrove M."/>
            <person name="Duncan E.J."/>
            <person name="Remnant E.J."/>
            <person name="Van Eeckhoven J."/>
            <person name="Graham B."/>
            <person name="Knapp R.A."/>
            <person name="Langford K.W."/>
            <person name="Kronenberg Z."/>
            <person name="Press M.O."/>
            <person name="Eacker S.M."/>
            <person name="Wilson-Rankin E.E."/>
            <person name="Purcell J."/>
            <person name="Lester P.J."/>
            <person name="Dearden P.K."/>
        </authorList>
    </citation>
    <scope>NUCLEOTIDE SEQUENCE</scope>
    <source>
        <strain evidence="4">Volc-1</strain>
    </source>
</reference>
<comment type="caution">
    <text evidence="4">The sequence shown here is derived from an EMBL/GenBank/DDBJ whole genome shotgun (WGS) entry which is preliminary data.</text>
</comment>
<dbReference type="InterPro" id="IPR019560">
    <property type="entry name" value="Mitochondrial_18_kDa_protein"/>
</dbReference>
<gene>
    <name evidence="4" type="ORF">H0235_018385</name>
</gene>
<name>A0A834MYI0_VESPE</name>
<evidence type="ECO:0000256" key="2">
    <source>
        <dbReference type="ARBA" id="ARBA00017835"/>
    </source>
</evidence>
<dbReference type="PANTHER" id="PTHR11001:SF2">
    <property type="entry name" value="MITOCHONDRIAL FISSION PROCESS PROTEIN 1"/>
    <property type="match status" value="1"/>
</dbReference>
<dbReference type="GO" id="GO:0005739">
    <property type="term" value="C:mitochondrion"/>
    <property type="evidence" value="ECO:0007669"/>
    <property type="project" value="TreeGrafter"/>
</dbReference>
<organism evidence="4 5">
    <name type="scientific">Vespula pensylvanica</name>
    <name type="common">Western yellow jacket</name>
    <name type="synonym">Wasp</name>
    <dbReference type="NCBI Taxonomy" id="30213"/>
    <lineage>
        <taxon>Eukaryota</taxon>
        <taxon>Metazoa</taxon>
        <taxon>Ecdysozoa</taxon>
        <taxon>Arthropoda</taxon>
        <taxon>Hexapoda</taxon>
        <taxon>Insecta</taxon>
        <taxon>Pterygota</taxon>
        <taxon>Neoptera</taxon>
        <taxon>Endopterygota</taxon>
        <taxon>Hymenoptera</taxon>
        <taxon>Apocrita</taxon>
        <taxon>Aculeata</taxon>
        <taxon>Vespoidea</taxon>
        <taxon>Vespidae</taxon>
        <taxon>Vespinae</taxon>
        <taxon>Vespula</taxon>
    </lineage>
</organism>
<sequence length="220" mass="25560">MKVVDGAMISQESQTKDYRWCCSINKQPIRRMQMALQYLEAANQKFDKYTNSTMVNEDKRIDLFRDTPIRYLGYANEVGEAFRHRVPRSVVQLTYVISTGYVLGDVIDKGYRVSQNDRTPFRVKHVVLAIADTLLWQSFASVIIPGFTINRVCVVIQYAQKKTTNLALKNHWIPTIIGLLSIPLLVRPIDYVVEETMNATYRKWFNYYPKSSNDETEDDE</sequence>
<dbReference type="GO" id="GO:0000266">
    <property type="term" value="P:mitochondrial fission"/>
    <property type="evidence" value="ECO:0007669"/>
    <property type="project" value="TreeGrafter"/>
</dbReference>
<accession>A0A834MYI0</accession>
<evidence type="ECO:0000256" key="3">
    <source>
        <dbReference type="ARBA" id="ARBA00029631"/>
    </source>
</evidence>
<evidence type="ECO:0000313" key="4">
    <source>
        <dbReference type="EMBL" id="KAF7387663.1"/>
    </source>
</evidence>
<dbReference type="EMBL" id="JACSDY010000025">
    <property type="protein sequence ID" value="KAF7387663.1"/>
    <property type="molecule type" value="Genomic_DNA"/>
</dbReference>
<dbReference type="PANTHER" id="PTHR11001">
    <property type="entry name" value="MITOCHONDRIAL FISSION PROCESS PROTEIN 1"/>
    <property type="match status" value="1"/>
</dbReference>